<dbReference type="InterPro" id="IPR039298">
    <property type="entry name" value="ACOT13"/>
</dbReference>
<dbReference type="InterPro" id="IPR006683">
    <property type="entry name" value="Thioestr_dom"/>
</dbReference>
<dbReference type="Gene3D" id="3.10.129.10">
    <property type="entry name" value="Hotdog Thioesterase"/>
    <property type="match status" value="1"/>
</dbReference>
<evidence type="ECO:0000256" key="2">
    <source>
        <dbReference type="ARBA" id="ARBA00022801"/>
    </source>
</evidence>
<organism evidence="4 5">
    <name type="scientific">Actinophytocola gossypii</name>
    <dbReference type="NCBI Taxonomy" id="2812003"/>
    <lineage>
        <taxon>Bacteria</taxon>
        <taxon>Bacillati</taxon>
        <taxon>Actinomycetota</taxon>
        <taxon>Actinomycetes</taxon>
        <taxon>Pseudonocardiales</taxon>
        <taxon>Pseudonocardiaceae</taxon>
    </lineage>
</organism>
<keyword evidence="2" id="KW-0378">Hydrolase</keyword>
<dbReference type="InterPro" id="IPR029069">
    <property type="entry name" value="HotDog_dom_sf"/>
</dbReference>
<gene>
    <name evidence="4" type="ORF">JT362_03770</name>
</gene>
<evidence type="ECO:0000313" key="5">
    <source>
        <dbReference type="Proteomes" id="UP001156441"/>
    </source>
</evidence>
<sequence>MSPGLEYQRAIIDGTLPTPPFVALLGLRITSVAEDGATVCEATPRPEFANSAGRLHGGYLTALMDCVTATAAHSQQPAGVGVPHIHASYRFLSAADHRTPVVVTARPTHVGRSVVHAAAEIRDHRGTLIASGETIHKTRPIRRG</sequence>
<evidence type="ECO:0000259" key="3">
    <source>
        <dbReference type="Pfam" id="PF03061"/>
    </source>
</evidence>
<proteinExistence type="inferred from homology"/>
<dbReference type="PANTHER" id="PTHR21660">
    <property type="entry name" value="THIOESTERASE SUPERFAMILY MEMBER-RELATED"/>
    <property type="match status" value="1"/>
</dbReference>
<dbReference type="RefSeq" id="WP_260189590.1">
    <property type="nucleotide sequence ID" value="NZ_JAFFZE010000004.1"/>
</dbReference>
<dbReference type="NCBIfam" id="TIGR00369">
    <property type="entry name" value="unchar_dom_1"/>
    <property type="match status" value="1"/>
</dbReference>
<dbReference type="Pfam" id="PF03061">
    <property type="entry name" value="4HBT"/>
    <property type="match status" value="1"/>
</dbReference>
<keyword evidence="5" id="KW-1185">Reference proteome</keyword>
<evidence type="ECO:0000256" key="1">
    <source>
        <dbReference type="ARBA" id="ARBA00008324"/>
    </source>
</evidence>
<dbReference type="CDD" id="cd03443">
    <property type="entry name" value="PaaI_thioesterase"/>
    <property type="match status" value="1"/>
</dbReference>
<comment type="caution">
    <text evidence="4">The sequence shown here is derived from an EMBL/GenBank/DDBJ whole genome shotgun (WGS) entry which is preliminary data.</text>
</comment>
<feature type="domain" description="Thioesterase" evidence="3">
    <location>
        <begin position="53"/>
        <end position="129"/>
    </location>
</feature>
<dbReference type="Proteomes" id="UP001156441">
    <property type="component" value="Unassembled WGS sequence"/>
</dbReference>
<dbReference type="InterPro" id="IPR003736">
    <property type="entry name" value="PAAI_dom"/>
</dbReference>
<accession>A0ABT2J307</accession>
<comment type="similarity">
    <text evidence="1">Belongs to the thioesterase PaaI family.</text>
</comment>
<evidence type="ECO:0000313" key="4">
    <source>
        <dbReference type="EMBL" id="MCT2582242.1"/>
    </source>
</evidence>
<reference evidence="4 5" key="1">
    <citation type="submission" date="2021-02" db="EMBL/GenBank/DDBJ databases">
        <title>Actinophytocola xerophila sp. nov., isolated from soil of cotton cropping field.</title>
        <authorList>
            <person name="Huang R."/>
            <person name="Chen X."/>
            <person name="Ge X."/>
            <person name="Liu W."/>
        </authorList>
    </citation>
    <scope>NUCLEOTIDE SEQUENCE [LARGE SCALE GENOMIC DNA]</scope>
    <source>
        <strain evidence="4 5">S1-96</strain>
    </source>
</reference>
<dbReference type="EMBL" id="JAFFZE010000004">
    <property type="protein sequence ID" value="MCT2582242.1"/>
    <property type="molecule type" value="Genomic_DNA"/>
</dbReference>
<protein>
    <submittedName>
        <fullName evidence="4">PaaI family thioesterase</fullName>
    </submittedName>
</protein>
<name>A0ABT2J307_9PSEU</name>
<dbReference type="SUPFAM" id="SSF54637">
    <property type="entry name" value="Thioesterase/thiol ester dehydrase-isomerase"/>
    <property type="match status" value="1"/>
</dbReference>
<dbReference type="PANTHER" id="PTHR21660:SF1">
    <property type="entry name" value="ACYL-COENZYME A THIOESTERASE 13"/>
    <property type="match status" value="1"/>
</dbReference>